<dbReference type="Proteomes" id="UP001143372">
    <property type="component" value="Unassembled WGS sequence"/>
</dbReference>
<organism evidence="2 3">
    <name type="scientific">Hansschlegelia plantiphila</name>
    <dbReference type="NCBI Taxonomy" id="374655"/>
    <lineage>
        <taxon>Bacteria</taxon>
        <taxon>Pseudomonadati</taxon>
        <taxon>Pseudomonadota</taxon>
        <taxon>Alphaproteobacteria</taxon>
        <taxon>Hyphomicrobiales</taxon>
        <taxon>Methylopilaceae</taxon>
        <taxon>Hansschlegelia</taxon>
    </lineage>
</organism>
<feature type="transmembrane region" description="Helical" evidence="1">
    <location>
        <begin position="29"/>
        <end position="48"/>
    </location>
</feature>
<name>A0A9W6J026_9HYPH</name>
<reference evidence="2" key="2">
    <citation type="submission" date="2023-01" db="EMBL/GenBank/DDBJ databases">
        <authorList>
            <person name="Sun Q."/>
            <person name="Evtushenko L."/>
        </authorList>
    </citation>
    <scope>NUCLEOTIDE SEQUENCE</scope>
    <source>
        <strain evidence="2">VKM B-2347</strain>
    </source>
</reference>
<comment type="caution">
    <text evidence="2">The sequence shown here is derived from an EMBL/GenBank/DDBJ whole genome shotgun (WGS) entry which is preliminary data.</text>
</comment>
<evidence type="ECO:0000313" key="3">
    <source>
        <dbReference type="Proteomes" id="UP001143372"/>
    </source>
</evidence>
<evidence type="ECO:0000313" key="2">
    <source>
        <dbReference type="EMBL" id="GLK67867.1"/>
    </source>
</evidence>
<keyword evidence="1" id="KW-0472">Membrane</keyword>
<feature type="transmembrane region" description="Helical" evidence="1">
    <location>
        <begin position="204"/>
        <end position="227"/>
    </location>
</feature>
<evidence type="ECO:0000256" key="1">
    <source>
        <dbReference type="SAM" id="Phobius"/>
    </source>
</evidence>
<keyword evidence="1" id="KW-1133">Transmembrane helix</keyword>
<accession>A0A9W6J026</accession>
<keyword evidence="3" id="KW-1185">Reference proteome</keyword>
<dbReference type="EMBL" id="BSFI01000007">
    <property type="protein sequence ID" value="GLK67867.1"/>
    <property type="molecule type" value="Genomic_DNA"/>
</dbReference>
<feature type="transmembrane region" description="Helical" evidence="1">
    <location>
        <begin position="150"/>
        <end position="168"/>
    </location>
</feature>
<reference evidence="2" key="1">
    <citation type="journal article" date="2014" name="Int. J. Syst. Evol. Microbiol.">
        <title>Complete genome sequence of Corynebacterium casei LMG S-19264T (=DSM 44701T), isolated from a smear-ripened cheese.</title>
        <authorList>
            <consortium name="US DOE Joint Genome Institute (JGI-PGF)"/>
            <person name="Walter F."/>
            <person name="Albersmeier A."/>
            <person name="Kalinowski J."/>
            <person name="Ruckert C."/>
        </authorList>
    </citation>
    <scope>NUCLEOTIDE SEQUENCE</scope>
    <source>
        <strain evidence="2">VKM B-2347</strain>
    </source>
</reference>
<protein>
    <recommendedName>
        <fullName evidence="4">Flagellar motor protein MotA</fullName>
    </recommendedName>
</protein>
<evidence type="ECO:0008006" key="4">
    <source>
        <dbReference type="Google" id="ProtNLM"/>
    </source>
</evidence>
<sequence>MAVPRLATRRRLMTFSELDPYKLSSPRVFLLRMLIFLALAAFVALILNQQIRKAFVSNPGLNGLIFAVLIIGVLLSFRQVIRLFPEVRWVNGFRMSEPGLALREQPKLLAPMASLLGDRLGVVPIGAPLMSSILDSIATRLDEAREIGRYLTGLLVFLGLLGTFWGLLETVGSISNVISTLGGSGTQDTGVLFEELKSGLAGPLAGMGTSFSASLFGLSGSLILGFLDLQAGQAQNRFHNELEDWLAAIVSADDDLIEDDARQGLATADASPQLAAAIERLSAIMSEPGSKSATRATAHLAEGIQGLVKHMRSEQQMIRDWVEAQSSQQNEIKALLERVLASRQQADQ</sequence>
<gene>
    <name evidence="2" type="ORF">GCM10008179_15050</name>
</gene>
<feature type="transmembrane region" description="Helical" evidence="1">
    <location>
        <begin position="60"/>
        <end position="81"/>
    </location>
</feature>
<keyword evidence="1" id="KW-0812">Transmembrane</keyword>
<proteinExistence type="predicted"/>
<dbReference type="AlphaFoldDB" id="A0A9W6J026"/>